<sequence length="218" mass="23318">MKPAVKRSLQLGLGVVIVAAIAGGGYFWYESSQYLTTDDAYVDGFQYVIEAPTSGKVVNWEGYVGATLTPGAVIGDIEEQSGNAMSDVPVESPGNVSIVQRDVADGEQVVAGMPMAYAYDLHNLYVTANVKETLIREVHVGEKVKIDIDAYPGQTFAGIVERIGLSTDSALSEIPSTSDNANFTKVTQVIPVTIDFTTYPVEPIVPGMDVTVHILKNS</sequence>
<dbReference type="EMBL" id="JADPKZ010000032">
    <property type="protein sequence ID" value="MBF8377127.1"/>
    <property type="molecule type" value="Genomic_DNA"/>
</dbReference>
<keyword evidence="3 6" id="KW-0812">Transmembrane</keyword>
<evidence type="ECO:0000256" key="1">
    <source>
        <dbReference type="ARBA" id="ARBA00004167"/>
    </source>
</evidence>
<reference evidence="8 9" key="1">
    <citation type="submission" date="2020-11" db="EMBL/GenBank/DDBJ databases">
        <title>Genomic insight of Alicyclobacillus mali FL 18 reveals a new arsenic-resistant strain, with potential in environmental biotechnology.</title>
        <authorList>
            <person name="Fiorentino G."/>
            <person name="Gallo G."/>
            <person name="Aulitto M."/>
        </authorList>
    </citation>
    <scope>NUCLEOTIDE SEQUENCE [LARGE SCALE GENOMIC DNA]</scope>
    <source>
        <strain evidence="8 9">FL 18</strain>
    </source>
</reference>
<keyword evidence="5 6" id="KW-0472">Membrane</keyword>
<gene>
    <name evidence="8" type="ORF">IW967_04470</name>
</gene>
<comment type="subcellular location">
    <subcellularLocation>
        <location evidence="1">Membrane</location>
        <topology evidence="1">Single-pass membrane protein</topology>
    </subcellularLocation>
</comment>
<dbReference type="PANTHER" id="PTHR30386">
    <property type="entry name" value="MEMBRANE FUSION SUBUNIT OF EMRAB-TOLC MULTIDRUG EFFLUX PUMP"/>
    <property type="match status" value="1"/>
</dbReference>
<dbReference type="Gene3D" id="2.40.30.170">
    <property type="match status" value="1"/>
</dbReference>
<evidence type="ECO:0000256" key="6">
    <source>
        <dbReference type="SAM" id="Phobius"/>
    </source>
</evidence>
<organism evidence="8 9">
    <name type="scientific">Alicyclobacillus mali</name>
    <name type="common">ex Roth et al. 2021</name>
    <dbReference type="NCBI Taxonomy" id="1123961"/>
    <lineage>
        <taxon>Bacteria</taxon>
        <taxon>Bacillati</taxon>
        <taxon>Bacillota</taxon>
        <taxon>Bacilli</taxon>
        <taxon>Bacillales</taxon>
        <taxon>Alicyclobacillaceae</taxon>
        <taxon>Alicyclobacillus</taxon>
    </lineage>
</organism>
<evidence type="ECO:0000256" key="3">
    <source>
        <dbReference type="ARBA" id="ARBA00022692"/>
    </source>
</evidence>
<evidence type="ECO:0000313" key="9">
    <source>
        <dbReference type="Proteomes" id="UP000642910"/>
    </source>
</evidence>
<keyword evidence="9" id="KW-1185">Reference proteome</keyword>
<dbReference type="Pfam" id="PF25990">
    <property type="entry name" value="Beta-barrel_YknX"/>
    <property type="match status" value="1"/>
</dbReference>
<evidence type="ECO:0000259" key="7">
    <source>
        <dbReference type="Pfam" id="PF25990"/>
    </source>
</evidence>
<evidence type="ECO:0000313" key="8">
    <source>
        <dbReference type="EMBL" id="MBF8377127.1"/>
    </source>
</evidence>
<comment type="similarity">
    <text evidence="2">Belongs to the membrane fusion protein (MFP) (TC 8.A.1) family.</text>
</comment>
<feature type="domain" description="YknX-like beta-barrel" evidence="7">
    <location>
        <begin position="125"/>
        <end position="214"/>
    </location>
</feature>
<protein>
    <submittedName>
        <fullName evidence="8">Efflux RND transporter periplasmic adaptor subunit</fullName>
    </submittedName>
</protein>
<dbReference type="Proteomes" id="UP000642910">
    <property type="component" value="Unassembled WGS sequence"/>
</dbReference>
<keyword evidence="4 6" id="KW-1133">Transmembrane helix</keyword>
<evidence type="ECO:0000256" key="5">
    <source>
        <dbReference type="ARBA" id="ARBA00023136"/>
    </source>
</evidence>
<name>A0ABS0F1D7_9BACL</name>
<dbReference type="InterPro" id="IPR058636">
    <property type="entry name" value="Beta-barrel_YknX"/>
</dbReference>
<comment type="caution">
    <text evidence="8">The sequence shown here is derived from an EMBL/GenBank/DDBJ whole genome shotgun (WGS) entry which is preliminary data.</text>
</comment>
<dbReference type="RefSeq" id="WP_195867243.1">
    <property type="nucleotide sequence ID" value="NZ_JADPKZ010000032.1"/>
</dbReference>
<evidence type="ECO:0000256" key="4">
    <source>
        <dbReference type="ARBA" id="ARBA00022989"/>
    </source>
</evidence>
<evidence type="ECO:0000256" key="2">
    <source>
        <dbReference type="ARBA" id="ARBA00009477"/>
    </source>
</evidence>
<dbReference type="PANTHER" id="PTHR30386:SF26">
    <property type="entry name" value="TRANSPORT PROTEIN COMB"/>
    <property type="match status" value="1"/>
</dbReference>
<proteinExistence type="inferred from homology"/>
<dbReference type="InterPro" id="IPR050739">
    <property type="entry name" value="MFP"/>
</dbReference>
<feature type="transmembrane region" description="Helical" evidence="6">
    <location>
        <begin position="12"/>
        <end position="29"/>
    </location>
</feature>
<accession>A0ABS0F1D7</accession>